<accession>A0A5R9QEP6</accession>
<dbReference type="RefSeq" id="WP_138411729.1">
    <property type="nucleotide sequence ID" value="NZ_QLAF01000041.1"/>
</dbReference>
<keyword evidence="1" id="KW-0547">Nucleotide-binding</keyword>
<comment type="caution">
    <text evidence="1">The sequence shown here is derived from an EMBL/GenBank/DDBJ whole genome shotgun (WGS) entry which is preliminary data.</text>
</comment>
<protein>
    <submittedName>
        <fullName evidence="1">DNA or RNA helicase of superfamily II</fullName>
    </submittedName>
</protein>
<evidence type="ECO:0000313" key="1">
    <source>
        <dbReference type="EMBL" id="TLX63594.1"/>
    </source>
</evidence>
<evidence type="ECO:0000313" key="2">
    <source>
        <dbReference type="Proteomes" id="UP000306753"/>
    </source>
</evidence>
<dbReference type="AlphaFoldDB" id="A0A5R9QEP6"/>
<name>A0A5R9QEP6_9GAMM</name>
<keyword evidence="2" id="KW-1185">Reference proteome</keyword>
<dbReference type="InterPro" id="IPR032720">
    <property type="entry name" value="Cys_rich_CWC"/>
</dbReference>
<proteinExistence type="predicted"/>
<keyword evidence="1" id="KW-0067">ATP-binding</keyword>
<keyword evidence="1" id="KW-0378">Hydrolase</keyword>
<gene>
    <name evidence="1" type="ORF">DN820_10910</name>
</gene>
<keyword evidence="1" id="KW-0347">Helicase</keyword>
<dbReference type="Proteomes" id="UP000306753">
    <property type="component" value="Unassembled WGS sequence"/>
</dbReference>
<sequence>MSDTHAPPPVDPSRCPVCGQSNGCGLASGDASAPCWCFAVTLDARQLADLPPQAQGKACLCPRCARGERPDPSR</sequence>
<dbReference type="Pfam" id="PF14375">
    <property type="entry name" value="Cys_rich_CWC"/>
    <property type="match status" value="1"/>
</dbReference>
<organism evidence="1 2">
    <name type="scientific">Stutzerimonas nosocomialis</name>
    <dbReference type="NCBI Taxonomy" id="1056496"/>
    <lineage>
        <taxon>Bacteria</taxon>
        <taxon>Pseudomonadati</taxon>
        <taxon>Pseudomonadota</taxon>
        <taxon>Gammaproteobacteria</taxon>
        <taxon>Pseudomonadales</taxon>
        <taxon>Pseudomonadaceae</taxon>
        <taxon>Stutzerimonas</taxon>
    </lineage>
</organism>
<reference evidence="1 2" key="1">
    <citation type="journal article" date="2017" name="Eur. J. Clin. Microbiol. Infect. Dis.">
        <title>Uncommonly isolated clinical Pseudomonas: identification and phylogenetic assignation.</title>
        <authorList>
            <person name="Mulet M."/>
            <person name="Gomila M."/>
            <person name="Ramirez A."/>
            <person name="Cardew S."/>
            <person name="Moore E.R."/>
            <person name="Lalucat J."/>
            <person name="Garcia-Valdes E."/>
        </authorList>
    </citation>
    <scope>NUCLEOTIDE SEQUENCE [LARGE SCALE GENOMIC DNA]</scope>
    <source>
        <strain evidence="1 2">SD129</strain>
    </source>
</reference>
<dbReference type="EMBL" id="QLAG01000011">
    <property type="protein sequence ID" value="TLX63594.1"/>
    <property type="molecule type" value="Genomic_DNA"/>
</dbReference>
<dbReference type="GO" id="GO:0004386">
    <property type="term" value="F:helicase activity"/>
    <property type="evidence" value="ECO:0007669"/>
    <property type="project" value="UniProtKB-KW"/>
</dbReference>